<comment type="subunit">
    <text evidence="3">Homodimer.</text>
</comment>
<keyword evidence="11" id="KW-1185">Reference proteome</keyword>
<dbReference type="Gene3D" id="3.40.640.10">
    <property type="entry name" value="Type I PLP-dependent aspartate aminotransferase-like (Major domain)"/>
    <property type="match status" value="1"/>
</dbReference>
<comment type="catalytic activity">
    <reaction evidence="7">
        <text>L-aspartate + 2-oxoglutarate = oxaloacetate + L-glutamate</text>
        <dbReference type="Rhea" id="RHEA:21824"/>
        <dbReference type="ChEBI" id="CHEBI:16452"/>
        <dbReference type="ChEBI" id="CHEBI:16810"/>
        <dbReference type="ChEBI" id="CHEBI:29985"/>
        <dbReference type="ChEBI" id="CHEBI:29991"/>
        <dbReference type="EC" id="2.6.1.1"/>
    </reaction>
</comment>
<dbReference type="FunFam" id="3.40.640.10:FF:000033">
    <property type="entry name" value="Aspartate aminotransferase"/>
    <property type="match status" value="1"/>
</dbReference>
<keyword evidence="6" id="KW-0663">Pyridoxal phosphate</keyword>
<evidence type="ECO:0000256" key="7">
    <source>
        <dbReference type="ARBA" id="ARBA00049185"/>
    </source>
</evidence>
<dbReference type="InterPro" id="IPR015422">
    <property type="entry name" value="PyrdxlP-dep_Trfase_small"/>
</dbReference>
<dbReference type="KEGG" id="yrh:AABB31_11040"/>
<evidence type="ECO:0000256" key="4">
    <source>
        <dbReference type="ARBA" id="ARBA00022576"/>
    </source>
</evidence>
<evidence type="ECO:0000259" key="9">
    <source>
        <dbReference type="Pfam" id="PF00155"/>
    </source>
</evidence>
<dbReference type="PANTHER" id="PTHR46383">
    <property type="entry name" value="ASPARTATE AMINOTRANSFERASE"/>
    <property type="match status" value="1"/>
</dbReference>
<dbReference type="GO" id="GO:0006520">
    <property type="term" value="P:amino acid metabolic process"/>
    <property type="evidence" value="ECO:0007669"/>
    <property type="project" value="InterPro"/>
</dbReference>
<comment type="cofactor">
    <cofactor evidence="1 8">
        <name>pyridoxal 5'-phosphate</name>
        <dbReference type="ChEBI" id="CHEBI:597326"/>
    </cofactor>
</comment>
<dbReference type="Gene3D" id="3.90.1150.10">
    <property type="entry name" value="Aspartate Aminotransferase, domain 1"/>
    <property type="match status" value="1"/>
</dbReference>
<dbReference type="CDD" id="cd00609">
    <property type="entry name" value="AAT_like"/>
    <property type="match status" value="1"/>
</dbReference>
<proteinExistence type="inferred from homology"/>
<feature type="domain" description="Aminotransferase class I/classII large" evidence="9">
    <location>
        <begin position="32"/>
        <end position="392"/>
    </location>
</feature>
<organism evidence="10 11">
    <name type="scientific">Yoonia rhodophyticola</name>
    <dbReference type="NCBI Taxonomy" id="3137370"/>
    <lineage>
        <taxon>Bacteria</taxon>
        <taxon>Pseudomonadati</taxon>
        <taxon>Pseudomonadota</taxon>
        <taxon>Alphaproteobacteria</taxon>
        <taxon>Rhodobacterales</taxon>
        <taxon>Paracoccaceae</taxon>
        <taxon>Yoonia</taxon>
    </lineage>
</organism>
<reference evidence="11" key="1">
    <citation type="submission" date="2024-04" db="EMBL/GenBank/DDBJ databases">
        <title>Phylogenomic analyses of a clade within the roseobacter group suggest taxonomic reassignments of species of the genera Aestuariivita, Citreicella, Loktanella, Nautella, Pelagibaca, Ruegeria, Thalassobius, Thiobacimonas and Tropicibacter, and the proposal o.</title>
        <authorList>
            <person name="Jeon C.O."/>
        </authorList>
    </citation>
    <scope>NUCLEOTIDE SEQUENCE [LARGE SCALE GENOMIC DNA]</scope>
    <source>
        <strain evidence="11">SS1-5</strain>
    </source>
</reference>
<dbReference type="InterPro" id="IPR050596">
    <property type="entry name" value="AspAT/PAT-like"/>
</dbReference>
<dbReference type="EMBL" id="CP151767">
    <property type="protein sequence ID" value="WZU69327.1"/>
    <property type="molecule type" value="Genomic_DNA"/>
</dbReference>
<dbReference type="SUPFAM" id="SSF53383">
    <property type="entry name" value="PLP-dependent transferases"/>
    <property type="match status" value="1"/>
</dbReference>
<evidence type="ECO:0000256" key="1">
    <source>
        <dbReference type="ARBA" id="ARBA00001933"/>
    </source>
</evidence>
<dbReference type="InterPro" id="IPR015421">
    <property type="entry name" value="PyrdxlP-dep_Trfase_major"/>
</dbReference>
<accession>A0AAN0NLN2</accession>
<dbReference type="RefSeq" id="WP_342078619.1">
    <property type="nucleotide sequence ID" value="NZ_CP151767.2"/>
</dbReference>
<evidence type="ECO:0000256" key="8">
    <source>
        <dbReference type="RuleBase" id="RU000481"/>
    </source>
</evidence>
<dbReference type="Pfam" id="PF00155">
    <property type="entry name" value="Aminotran_1_2"/>
    <property type="match status" value="1"/>
</dbReference>
<dbReference type="GO" id="GO:0030170">
    <property type="term" value="F:pyridoxal phosphate binding"/>
    <property type="evidence" value="ECO:0007669"/>
    <property type="project" value="InterPro"/>
</dbReference>
<dbReference type="EC" id="2.6.1.-" evidence="8"/>
<dbReference type="PROSITE" id="PS00105">
    <property type="entry name" value="AA_TRANSFER_CLASS_1"/>
    <property type="match status" value="1"/>
</dbReference>
<dbReference type="GO" id="GO:0004069">
    <property type="term" value="F:L-aspartate:2-oxoglutarate aminotransferase activity"/>
    <property type="evidence" value="ECO:0007669"/>
    <property type="project" value="UniProtKB-EC"/>
</dbReference>
<dbReference type="InterPro" id="IPR004838">
    <property type="entry name" value="NHTrfase_class1_PyrdxlP-BS"/>
</dbReference>
<dbReference type="PANTHER" id="PTHR46383:SF1">
    <property type="entry name" value="ASPARTATE AMINOTRANSFERASE"/>
    <property type="match status" value="1"/>
</dbReference>
<evidence type="ECO:0000313" key="11">
    <source>
        <dbReference type="Proteomes" id="UP001470809"/>
    </source>
</evidence>
<protein>
    <recommendedName>
        <fullName evidence="8">Aminotransferase</fullName>
        <ecNumber evidence="8">2.6.1.-</ecNumber>
    </recommendedName>
</protein>
<dbReference type="AlphaFoldDB" id="A0AAN0NLN2"/>
<evidence type="ECO:0000256" key="5">
    <source>
        <dbReference type="ARBA" id="ARBA00022679"/>
    </source>
</evidence>
<comment type="similarity">
    <text evidence="2 8">Belongs to the class-I pyridoxal-phosphate-dependent aminotransferase family.</text>
</comment>
<evidence type="ECO:0000256" key="2">
    <source>
        <dbReference type="ARBA" id="ARBA00007441"/>
    </source>
</evidence>
<evidence type="ECO:0000256" key="3">
    <source>
        <dbReference type="ARBA" id="ARBA00011738"/>
    </source>
</evidence>
<reference evidence="10 11" key="2">
    <citation type="submission" date="2024-08" db="EMBL/GenBank/DDBJ databases">
        <title>Phylogenomic analyses of a clade within the roseobacter group suggest taxonomic reassignments of species of the genera Aestuariivita, Citreicella, Loktanella, Nautella, Pelagibaca, Ruegeria, Thalassobius, Thiobacimonas and Tropicibacter, and the proposal o.</title>
        <authorList>
            <person name="Jeon C.O."/>
        </authorList>
    </citation>
    <scope>NUCLEOTIDE SEQUENCE [LARGE SCALE GENOMIC DNA]</scope>
    <source>
        <strain evidence="10 11">SS1-5</strain>
    </source>
</reference>
<evidence type="ECO:0000256" key="6">
    <source>
        <dbReference type="ARBA" id="ARBA00022898"/>
    </source>
</evidence>
<dbReference type="InterPro" id="IPR015424">
    <property type="entry name" value="PyrdxlP-dep_Trfase"/>
</dbReference>
<name>A0AAN0NLN2_9RHOB</name>
<keyword evidence="5 8" id="KW-0808">Transferase</keyword>
<keyword evidence="4 8" id="KW-0032">Aminotransferase</keyword>
<gene>
    <name evidence="10" type="ORF">AABB31_11040</name>
</gene>
<sequence length="401" mass="42737">MTFLSATLDRVKPSPTIAVTTKAAELKAAGRDVIGLGAGEPDFDTPQNIKDAAVAAIAAGQTKYTAVDGIPQLKDAICAKFKRDNGLDYTPAQVTVGTGGKQVLYNAFMASLNPGDEVIIPAPYWVSYPDMVLLAGGTPVPVAATLENDFKITPEQLEAAITPHTKWFLFNSPSNPTGAGYAWSELQALTDVLLRHPHVWIMTDDMYEHLAYGNFKFCTPAQVEPRLYDRTLTVNGVSKAYAMTGWRIGYAAGPEMLIKAMRKVQSQSTSNPCSVSQHAAVEALNGPQDFLAPNNALFARRRDLVVGMLNSAPGIVCPNPDGAFYVYPSIAGCIGKTTAAGTLIENDEIFATALLEETGVAVVFGAAFGLSPNFRVSYATSDAALKEACQRIIGFCEGLTA</sequence>
<dbReference type="InterPro" id="IPR004839">
    <property type="entry name" value="Aminotransferase_I/II_large"/>
</dbReference>
<evidence type="ECO:0000313" key="10">
    <source>
        <dbReference type="EMBL" id="WZU69327.1"/>
    </source>
</evidence>
<dbReference type="Proteomes" id="UP001470809">
    <property type="component" value="Chromosome"/>
</dbReference>